<accession>A0A564YT45</accession>
<dbReference type="Proteomes" id="UP000321570">
    <property type="component" value="Unassembled WGS sequence"/>
</dbReference>
<dbReference type="AlphaFoldDB" id="A0A564YT45"/>
<dbReference type="EMBL" id="CABIJS010000356">
    <property type="protein sequence ID" value="VUZ50437.1"/>
    <property type="molecule type" value="Genomic_DNA"/>
</dbReference>
<name>A0A564YT45_HYMDI</name>
<gene>
    <name evidence="1" type="ORF">WMSIL1_LOCUS9244</name>
</gene>
<keyword evidence="2" id="KW-1185">Reference proteome</keyword>
<reference evidence="1 2" key="1">
    <citation type="submission" date="2019-07" db="EMBL/GenBank/DDBJ databases">
        <authorList>
            <person name="Jastrzebski P J."/>
            <person name="Paukszto L."/>
            <person name="Jastrzebski P J."/>
        </authorList>
    </citation>
    <scope>NUCLEOTIDE SEQUENCE [LARGE SCALE GENOMIC DNA]</scope>
    <source>
        <strain evidence="1 2">WMS-il1</strain>
    </source>
</reference>
<dbReference type="InterPro" id="IPR029021">
    <property type="entry name" value="Prot-tyrosine_phosphatase-like"/>
</dbReference>
<sequence>MHRIVYRLIGSLGMSCPPGNFSWISDSVAGFAFPFTKENLNYLVNEAHITHLITLNEDKPGDLDSFPDLTSHFFPVEEFVPGDLDTVREIVEIIADAERRGELLPFYRKVGFIVSSVRCVPEPS</sequence>
<dbReference type="SUPFAM" id="SSF52799">
    <property type="entry name" value="(Phosphotyrosine protein) phosphatases II"/>
    <property type="match status" value="1"/>
</dbReference>
<protein>
    <submittedName>
        <fullName evidence="1">Uncharacterized protein</fullName>
    </submittedName>
</protein>
<evidence type="ECO:0000313" key="2">
    <source>
        <dbReference type="Proteomes" id="UP000321570"/>
    </source>
</evidence>
<evidence type="ECO:0000313" key="1">
    <source>
        <dbReference type="EMBL" id="VUZ50437.1"/>
    </source>
</evidence>
<dbReference type="Gene3D" id="3.90.190.10">
    <property type="entry name" value="Protein tyrosine phosphatase superfamily"/>
    <property type="match status" value="1"/>
</dbReference>
<proteinExistence type="predicted"/>
<organism evidence="1 2">
    <name type="scientific">Hymenolepis diminuta</name>
    <name type="common">Rat tapeworm</name>
    <dbReference type="NCBI Taxonomy" id="6216"/>
    <lineage>
        <taxon>Eukaryota</taxon>
        <taxon>Metazoa</taxon>
        <taxon>Spiralia</taxon>
        <taxon>Lophotrochozoa</taxon>
        <taxon>Platyhelminthes</taxon>
        <taxon>Cestoda</taxon>
        <taxon>Eucestoda</taxon>
        <taxon>Cyclophyllidea</taxon>
        <taxon>Hymenolepididae</taxon>
        <taxon>Hymenolepis</taxon>
    </lineage>
</organism>